<organism evidence="1">
    <name type="scientific">freshwater metagenome</name>
    <dbReference type="NCBI Taxonomy" id="449393"/>
    <lineage>
        <taxon>unclassified sequences</taxon>
        <taxon>metagenomes</taxon>
        <taxon>ecological metagenomes</taxon>
    </lineage>
</organism>
<sequence>MKKFWGLVLSALLSLTLAPLTSAHAASDPHGPRLIYGAPLRHALTSCASNPGNAIACIESVTMTSSSDATPVGGRITSMQIPTDERYANSERPITAPESSTLPATINIPVLSIYAPEGCHGIGTIQTLQIRIGNTWTDLKKEPASSTFTDSNCPTNMRYAGFNFSEAEGTALLASDNIKNSAAYGDLSALNKASANKIEVSSANLRFRIADPNGAWEWFSTEKLLLSWSQVGTPQVIEVTLPEANRGYFEEWTFPKNGKADSTNNIAVIAEFQPYKATWCWSETICNDRREEFLLAIRPTTTPGLWEESQAASFTITMRAAKSFQFGEVSGSAQRVVVKYGKDLPPVNGQATREIIATFSPIATARGGTPTEMAVKATMITHDANIWIYGQNNGIVDGLGVCGKIGGVQVVSNAMHSLDPSWNAETESIEVRLSTPHLRPDGSVNVGYLEIRMPREAAMCMWKVDLDGNLKASVNITYDDGSSPSVATVVGQRIGNDYLIVSSGFHYSSPKLAIKLSNSASTDQTPTAPEATPVVAKTKTVCVKGKTIKNIAPSAKCPVGYAKKVVKA</sequence>
<dbReference type="AlphaFoldDB" id="A0A6J6R997"/>
<protein>
    <submittedName>
        <fullName evidence="1">Unannotated protein</fullName>
    </submittedName>
</protein>
<gene>
    <name evidence="1" type="ORF">UFOPK2593_01624</name>
</gene>
<dbReference type="EMBL" id="CAEZXW010000187">
    <property type="protein sequence ID" value="CAB4719762.1"/>
    <property type="molecule type" value="Genomic_DNA"/>
</dbReference>
<accession>A0A6J6R997</accession>
<name>A0A6J6R997_9ZZZZ</name>
<evidence type="ECO:0000313" key="1">
    <source>
        <dbReference type="EMBL" id="CAB4719762.1"/>
    </source>
</evidence>
<reference evidence="1" key="1">
    <citation type="submission" date="2020-05" db="EMBL/GenBank/DDBJ databases">
        <authorList>
            <person name="Chiriac C."/>
            <person name="Salcher M."/>
            <person name="Ghai R."/>
            <person name="Kavagutti S V."/>
        </authorList>
    </citation>
    <scope>NUCLEOTIDE SEQUENCE</scope>
</reference>
<proteinExistence type="predicted"/>